<dbReference type="RefSeq" id="WP_369182053.1">
    <property type="nucleotide sequence ID" value="NZ_CP163445.1"/>
</dbReference>
<evidence type="ECO:0000256" key="2">
    <source>
        <dbReference type="ARBA" id="ARBA00022450"/>
    </source>
</evidence>
<dbReference type="Gene3D" id="1.10.1200.10">
    <property type="entry name" value="ACP-like"/>
    <property type="match status" value="1"/>
</dbReference>
<dbReference type="GO" id="GO:0004312">
    <property type="term" value="F:fatty acid synthase activity"/>
    <property type="evidence" value="ECO:0007669"/>
    <property type="project" value="TreeGrafter"/>
</dbReference>
<dbReference type="SMART" id="SM00823">
    <property type="entry name" value="PKS_PP"/>
    <property type="match status" value="1"/>
</dbReference>
<dbReference type="InterPro" id="IPR014030">
    <property type="entry name" value="Ketoacyl_synth_N"/>
</dbReference>
<evidence type="ECO:0000256" key="6">
    <source>
        <dbReference type="ARBA" id="ARBA00023268"/>
    </source>
</evidence>
<feature type="domain" description="Ketosynthase family 3 (KS3)" evidence="9">
    <location>
        <begin position="39"/>
        <end position="464"/>
    </location>
</feature>
<keyword evidence="3" id="KW-0597">Phosphoprotein</keyword>
<dbReference type="CDD" id="cd08952">
    <property type="entry name" value="KR_1_SDR_x"/>
    <property type="match status" value="1"/>
</dbReference>
<dbReference type="SUPFAM" id="SSF51735">
    <property type="entry name" value="NAD(P)-binding Rossmann-fold domains"/>
    <property type="match status" value="2"/>
</dbReference>
<dbReference type="InterPro" id="IPR041618">
    <property type="entry name" value="PKS_DE"/>
</dbReference>
<dbReference type="PANTHER" id="PTHR43775">
    <property type="entry name" value="FATTY ACID SYNTHASE"/>
    <property type="match status" value="1"/>
</dbReference>
<dbReference type="InterPro" id="IPR057326">
    <property type="entry name" value="KR_dom"/>
</dbReference>
<dbReference type="InterPro" id="IPR016036">
    <property type="entry name" value="Malonyl_transacylase_ACP-bd"/>
</dbReference>
<dbReference type="InterPro" id="IPR015083">
    <property type="entry name" value="NorB/c/GfsB-D-like_docking"/>
</dbReference>
<dbReference type="InterPro" id="IPR009081">
    <property type="entry name" value="PP-bd_ACP"/>
</dbReference>
<dbReference type="GO" id="GO:0033068">
    <property type="term" value="P:macrolide biosynthetic process"/>
    <property type="evidence" value="ECO:0007669"/>
    <property type="project" value="UniProtKB-ARBA"/>
</dbReference>
<dbReference type="Pfam" id="PF02801">
    <property type="entry name" value="Ketoacyl-synt_C"/>
    <property type="match status" value="1"/>
</dbReference>
<dbReference type="InterPro" id="IPR016035">
    <property type="entry name" value="Acyl_Trfase/lysoPLipase"/>
</dbReference>
<dbReference type="InterPro" id="IPR020806">
    <property type="entry name" value="PKS_PP-bd"/>
</dbReference>
<dbReference type="CDD" id="cd00833">
    <property type="entry name" value="PKS"/>
    <property type="match status" value="1"/>
</dbReference>
<reference evidence="10" key="1">
    <citation type="submission" date="2024-07" db="EMBL/GenBank/DDBJ databases">
        <authorList>
            <person name="Yu S.T."/>
        </authorList>
    </citation>
    <scope>NUCLEOTIDE SEQUENCE</scope>
    <source>
        <strain evidence="10">Y1</strain>
    </source>
</reference>
<comment type="cofactor">
    <cofactor evidence="1">
        <name>pantetheine 4'-phosphate</name>
        <dbReference type="ChEBI" id="CHEBI:47942"/>
    </cofactor>
</comment>
<gene>
    <name evidence="10" type="ORF">AB2U05_00435</name>
</gene>
<dbReference type="InterPro" id="IPR016039">
    <property type="entry name" value="Thiolase-like"/>
</dbReference>
<dbReference type="InterPro" id="IPR006162">
    <property type="entry name" value="Ppantetheine_attach_site"/>
</dbReference>
<dbReference type="SUPFAM" id="SSF52151">
    <property type="entry name" value="FabD/lysophospholipase-like"/>
    <property type="match status" value="1"/>
</dbReference>
<protein>
    <submittedName>
        <fullName evidence="10">Type I polyketide synthase</fullName>
    </submittedName>
</protein>
<dbReference type="Pfam" id="PF08990">
    <property type="entry name" value="Docking"/>
    <property type="match status" value="1"/>
</dbReference>
<dbReference type="Gene3D" id="3.40.366.10">
    <property type="entry name" value="Malonyl-Coenzyme A Acyl Carrier Protein, domain 2"/>
    <property type="match status" value="1"/>
</dbReference>
<dbReference type="EMBL" id="CP163445">
    <property type="protein sequence ID" value="XDQ77056.1"/>
    <property type="molecule type" value="Genomic_DNA"/>
</dbReference>
<dbReference type="PROSITE" id="PS52004">
    <property type="entry name" value="KS3_2"/>
    <property type="match status" value="1"/>
</dbReference>
<dbReference type="GO" id="GO:0006633">
    <property type="term" value="P:fatty acid biosynthetic process"/>
    <property type="evidence" value="ECO:0007669"/>
    <property type="project" value="TreeGrafter"/>
</dbReference>
<dbReference type="Pfam" id="PF16197">
    <property type="entry name" value="KAsynt_C_assoc"/>
    <property type="match status" value="1"/>
</dbReference>
<dbReference type="FunFam" id="3.40.366.10:FF:000002">
    <property type="entry name" value="Probable polyketide synthase 2"/>
    <property type="match status" value="1"/>
</dbReference>
<dbReference type="InterPro" id="IPR001227">
    <property type="entry name" value="Ac_transferase_dom_sf"/>
</dbReference>
<dbReference type="SUPFAM" id="SSF53901">
    <property type="entry name" value="Thiolase-like"/>
    <property type="match status" value="1"/>
</dbReference>
<keyword evidence="6" id="KW-0511">Multifunctional enzyme</keyword>
<dbReference type="Gene3D" id="3.40.50.720">
    <property type="entry name" value="NAD(P)-binding Rossmann-like Domain"/>
    <property type="match status" value="1"/>
</dbReference>
<dbReference type="FunFam" id="1.10.1200.10:FF:000007">
    <property type="entry name" value="Probable polyketide synthase pks17"/>
    <property type="match status" value="1"/>
</dbReference>
<dbReference type="PROSITE" id="PS00012">
    <property type="entry name" value="PHOSPHOPANTETHEINE"/>
    <property type="match status" value="1"/>
</dbReference>
<evidence type="ECO:0000259" key="8">
    <source>
        <dbReference type="PROSITE" id="PS50075"/>
    </source>
</evidence>
<dbReference type="InterPro" id="IPR036736">
    <property type="entry name" value="ACP-like_sf"/>
</dbReference>
<dbReference type="Gene3D" id="6.10.140.1830">
    <property type="match status" value="1"/>
</dbReference>
<evidence type="ECO:0000259" key="9">
    <source>
        <dbReference type="PROSITE" id="PS52004"/>
    </source>
</evidence>
<dbReference type="InterPro" id="IPR032821">
    <property type="entry name" value="PKS_assoc"/>
</dbReference>
<dbReference type="InterPro" id="IPR036291">
    <property type="entry name" value="NAD(P)-bd_dom_sf"/>
</dbReference>
<dbReference type="Pfam" id="PF00550">
    <property type="entry name" value="PP-binding"/>
    <property type="match status" value="1"/>
</dbReference>
<feature type="domain" description="Carrier" evidence="8">
    <location>
        <begin position="1433"/>
        <end position="1508"/>
    </location>
</feature>
<dbReference type="FunFam" id="3.40.47.10:FF:000019">
    <property type="entry name" value="Polyketide synthase type I"/>
    <property type="match status" value="1"/>
</dbReference>
<evidence type="ECO:0000256" key="7">
    <source>
        <dbReference type="ARBA" id="ARBA00023315"/>
    </source>
</evidence>
<proteinExistence type="predicted"/>
<dbReference type="Pfam" id="PF08659">
    <property type="entry name" value="KR"/>
    <property type="match status" value="1"/>
</dbReference>
<keyword evidence="5" id="KW-0045">Antibiotic biosynthesis</keyword>
<keyword evidence="7" id="KW-0012">Acyltransferase</keyword>
<dbReference type="Gene3D" id="3.30.70.3290">
    <property type="match status" value="1"/>
</dbReference>
<keyword evidence="2" id="KW-0596">Phosphopantetheine</keyword>
<evidence type="ECO:0000313" key="10">
    <source>
        <dbReference type="EMBL" id="XDQ77056.1"/>
    </source>
</evidence>
<name>A0AB39TB98_9ACTN</name>
<dbReference type="InterPro" id="IPR013968">
    <property type="entry name" value="PKS_KR"/>
</dbReference>
<dbReference type="PROSITE" id="PS50075">
    <property type="entry name" value="CARRIER"/>
    <property type="match status" value="1"/>
</dbReference>
<dbReference type="Pfam" id="PF00698">
    <property type="entry name" value="Acyl_transf_1"/>
    <property type="match status" value="1"/>
</dbReference>
<dbReference type="SUPFAM" id="SSF47336">
    <property type="entry name" value="ACP-like"/>
    <property type="match status" value="1"/>
</dbReference>
<evidence type="ECO:0000256" key="1">
    <source>
        <dbReference type="ARBA" id="ARBA00001957"/>
    </source>
</evidence>
<dbReference type="SMART" id="SM00827">
    <property type="entry name" value="PKS_AT"/>
    <property type="match status" value="1"/>
</dbReference>
<dbReference type="Gene3D" id="3.40.47.10">
    <property type="match status" value="1"/>
</dbReference>
<dbReference type="Pfam" id="PF18369">
    <property type="entry name" value="PKS_DE"/>
    <property type="match status" value="1"/>
</dbReference>
<dbReference type="SMART" id="SM00825">
    <property type="entry name" value="PKS_KS"/>
    <property type="match status" value="1"/>
</dbReference>
<dbReference type="SMART" id="SM01294">
    <property type="entry name" value="PKS_PP_betabranch"/>
    <property type="match status" value="1"/>
</dbReference>
<evidence type="ECO:0000256" key="3">
    <source>
        <dbReference type="ARBA" id="ARBA00022553"/>
    </source>
</evidence>
<dbReference type="NCBIfam" id="NF045894">
    <property type="entry name" value="PKS_plus_SDR"/>
    <property type="match status" value="1"/>
</dbReference>
<dbReference type="InterPro" id="IPR014031">
    <property type="entry name" value="Ketoacyl_synth_C"/>
</dbReference>
<dbReference type="PANTHER" id="PTHR43775:SF51">
    <property type="entry name" value="INACTIVE PHENOLPHTHIOCEROL SYNTHESIS POLYKETIDE SYNTHASE TYPE I PKS1-RELATED"/>
    <property type="match status" value="1"/>
</dbReference>
<evidence type="ECO:0000256" key="4">
    <source>
        <dbReference type="ARBA" id="ARBA00022679"/>
    </source>
</evidence>
<dbReference type="InterPro" id="IPR050091">
    <property type="entry name" value="PKS_NRPS_Biosynth_Enz"/>
</dbReference>
<accession>A0AB39TB98</accession>
<sequence>MKPDDQKPDDQKLLDHLRWVTAELAQTRQRLREVEAAADESIAIVGMACRYPGGVASPEDLWRLVRDGRDAIGPFPTDRGWDLTGLFHPDPDHPGTSYSDRGGFCADVADFDADFFGISPREALAMDPQQRLLLETSWEAIERAGLDPAALRGSRTGVYVGAAYSGYGADHAGSPLIEGHALTGGAPAITSGRLAYTFGLEGPAVTVDTMCSSSLVALHLAVQALRAGECTLALAGGVLVITTPREFVEFSRQRGLAADGRCKAFAAGADGTGWAEGAGMLLVEKLSDARRHGHPVLAVVRGSAVNQDGASNGLTAPNGPSQERVIEAALANARLTAGQVDAVEAHGTGTTLGDPIEAQALIATYGRGHSAERPLWLGALKSNLGHTQAAAGVAGVIKTVMALRNGLLPRTLHADEPTPEVDWSAGTVRLLTEVVAWPQGAEPRRAGVSAFGGSGTNAHVILEEAPPEPDREPAPRRPVLVTAARPWALSARSAGALAAQARRLAAGRVDDPAAVARSLVESRAVFERRAVVVGSVPEQLCAALDSLAEGEPSAAVVTGVAGDGRVVFVFPGQGSQWAGMGAELLDKAPVFAARIAECEAALAPHVDWSLTEVLRSGEDLDRVDVVQPALWAVMVALAELWRAVGVEPAAVVGHSQGEIAAACVAGALSLEDGARVVALRSRALLALSDKGGMVSLPLPAEEVAVLLEPYGGRIGVAALNGPSSTVVSGDADALEQLLAEHERARRIDVDYASHGPHVEQIREELLTALASITPRTADVPFHSTVTGGEVDTTTLDAEYWYTNLRQPVRFAPVVEALARQGHGSFVEVSAHPVVTVAVGECIERSGRNAVALGTLRRDEGGPQRFLLSLAEAWTAGAPVDWRTVLPADAALVDLPTYAFQRERYWLEPRPAESAVEAEFWAAVETEDLAALERAVPVDAEAWGQVLPGLAAWRRGRRERGWRYRVEWRRRADPDRPAPQGRWLLLAPPGVGADLRADDVERIEVAAADRESLARLLRDTAEGVAGVVSLLPAVGVLVLLQALEDSGVDARLWCVTRGAVSVGAGDRVTSPEQARTWGLGRVAALELPHRWGGLVDLPDGGAVDLAAVLAAAAATADEGEDQLAVRPTGTYVRRLVRAPLADPEGGIAPWTPSGTVLVTGTGSVAARVARWLLDRGAEHVALTGPVGGPDADRADLSDLGGRISCSGREADDLAGTAALVQRLAEQGRPVRAVVHTAAGTTLAPLLRATPADLAATVAATVTPAVHALDLLPDLTAAVLFTSVSGVWGTGEHAALAAANAQLDALAEQRRAAGAPVVSVAWGVWNTLTPGGAEAEAADALARPARHGVPLLDPGRALAALDEITARGERGAVVAEVDWARFAPLFGSARPTRLFAELPEASTAAPPQAVTGQDAERAADLRRRLAAAAGPERDRLLLELVRGHAAAALGHGGAGAVAAERPFRELGFDSLIAVRLRNGLSAATGVPLPPTLVFDHPTPAALAAHLGERLGGGEAVTAGALRARIKALEEAVADAALTDDERRGIAAQLYGLLDRWDGARDSTGARSVDDALDGASDDELFEFIHQEFGRPSTG</sequence>
<keyword evidence="4" id="KW-0808">Transferase</keyword>
<evidence type="ECO:0000256" key="5">
    <source>
        <dbReference type="ARBA" id="ARBA00023194"/>
    </source>
</evidence>
<dbReference type="InterPro" id="IPR014043">
    <property type="entry name" value="Acyl_transferase_dom"/>
</dbReference>
<dbReference type="Pfam" id="PF00109">
    <property type="entry name" value="ketoacyl-synt"/>
    <property type="match status" value="1"/>
</dbReference>
<dbReference type="InterPro" id="IPR020841">
    <property type="entry name" value="PKS_Beta-ketoAc_synthase_dom"/>
</dbReference>
<dbReference type="SMART" id="SM00822">
    <property type="entry name" value="PKS_KR"/>
    <property type="match status" value="1"/>
</dbReference>
<organism evidence="10">
    <name type="scientific">Streptomyces sp. Y1</name>
    <dbReference type="NCBI Taxonomy" id="3238634"/>
    <lineage>
        <taxon>Bacteria</taxon>
        <taxon>Bacillati</taxon>
        <taxon>Actinomycetota</taxon>
        <taxon>Actinomycetes</taxon>
        <taxon>Kitasatosporales</taxon>
        <taxon>Streptomycetaceae</taxon>
        <taxon>Streptomyces</taxon>
    </lineage>
</organism>
<dbReference type="SUPFAM" id="SSF55048">
    <property type="entry name" value="Probable ACP-binding domain of malonyl-CoA ACP transacylase"/>
    <property type="match status" value="1"/>
</dbReference>
<dbReference type="GO" id="GO:0031177">
    <property type="term" value="F:phosphopantetheine binding"/>
    <property type="evidence" value="ECO:0007669"/>
    <property type="project" value="InterPro"/>
</dbReference>